<reference evidence="9 10" key="1">
    <citation type="submission" date="2017-02" db="EMBL/GenBank/DDBJ databases">
        <title>Genomic diversity within the haloalkaliphilic genus Thioalkalivibrio.</title>
        <authorList>
            <person name="Ahn A.-C."/>
            <person name="Meier-Kolthoff J."/>
            <person name="Overmars L."/>
            <person name="Richter M."/>
            <person name="Woyke T."/>
            <person name="Sorokin D.Y."/>
            <person name="Muyzer G."/>
        </authorList>
    </citation>
    <scope>NUCLEOTIDE SEQUENCE [LARGE SCALE GENOMIC DNA]</scope>
    <source>
        <strain evidence="9 10">HL17</strain>
    </source>
</reference>
<feature type="transmembrane region" description="Helical" evidence="7">
    <location>
        <begin position="189"/>
        <end position="207"/>
    </location>
</feature>
<dbReference type="Proteomes" id="UP000189177">
    <property type="component" value="Unassembled WGS sequence"/>
</dbReference>
<dbReference type="OrthoDB" id="9770923at2"/>
<evidence type="ECO:0000256" key="7">
    <source>
        <dbReference type="SAM" id="Phobius"/>
    </source>
</evidence>
<accession>A0A1V2ZXF8</accession>
<dbReference type="PANTHER" id="PTHR31566:SF0">
    <property type="entry name" value="CYTOCHROME C BIOGENESIS PROTEIN CCS1, CHLOROPLASTIC"/>
    <property type="match status" value="1"/>
</dbReference>
<dbReference type="PANTHER" id="PTHR31566">
    <property type="entry name" value="CYTOCHROME C BIOGENESIS PROTEIN CCS1, CHLOROPLASTIC"/>
    <property type="match status" value="1"/>
</dbReference>
<keyword evidence="2 7" id="KW-0812">Transmembrane</keyword>
<dbReference type="GO" id="GO:0017004">
    <property type="term" value="P:cytochrome complex assembly"/>
    <property type="evidence" value="ECO:0007669"/>
    <property type="project" value="UniProtKB-KW"/>
</dbReference>
<evidence type="ECO:0000256" key="2">
    <source>
        <dbReference type="ARBA" id="ARBA00022692"/>
    </source>
</evidence>
<gene>
    <name evidence="9" type="ORF">B1A74_09245</name>
</gene>
<evidence type="ECO:0000256" key="5">
    <source>
        <dbReference type="ARBA" id="ARBA00023136"/>
    </source>
</evidence>
<keyword evidence="3" id="KW-0201">Cytochrome c-type biogenesis</keyword>
<protein>
    <submittedName>
        <fullName evidence="9">Cytochrome C biogenesis protein ResB</fullName>
    </submittedName>
</protein>
<feature type="compositionally biased region" description="Low complexity" evidence="6">
    <location>
        <begin position="16"/>
        <end position="27"/>
    </location>
</feature>
<feature type="transmembrane region" description="Helical" evidence="7">
    <location>
        <begin position="615"/>
        <end position="634"/>
    </location>
</feature>
<evidence type="ECO:0000259" key="8">
    <source>
        <dbReference type="Pfam" id="PF05140"/>
    </source>
</evidence>
<name>A0A1V2ZXF8_9GAMM</name>
<organism evidence="9 10">
    <name type="scientific">Thioalkalivibrio halophilus</name>
    <dbReference type="NCBI Taxonomy" id="252474"/>
    <lineage>
        <taxon>Bacteria</taxon>
        <taxon>Pseudomonadati</taxon>
        <taxon>Pseudomonadota</taxon>
        <taxon>Gammaproteobacteria</taxon>
        <taxon>Chromatiales</taxon>
        <taxon>Ectothiorhodospiraceae</taxon>
        <taxon>Thioalkalivibrio</taxon>
    </lineage>
</organism>
<dbReference type="Pfam" id="PF05140">
    <property type="entry name" value="ResB"/>
    <property type="match status" value="1"/>
</dbReference>
<proteinExistence type="predicted"/>
<evidence type="ECO:0000256" key="1">
    <source>
        <dbReference type="ARBA" id="ARBA00004141"/>
    </source>
</evidence>
<feature type="transmembrane region" description="Helical" evidence="7">
    <location>
        <begin position="34"/>
        <end position="62"/>
    </location>
</feature>
<keyword evidence="4 7" id="KW-1133">Transmembrane helix</keyword>
<comment type="subcellular location">
    <subcellularLocation>
        <location evidence="1">Membrane</location>
        <topology evidence="1">Multi-pass membrane protein</topology>
    </subcellularLocation>
</comment>
<dbReference type="STRING" id="252474.B1A74_09245"/>
<dbReference type="RefSeq" id="WP_077244458.1">
    <property type="nucleotide sequence ID" value="NZ_MUZR01000035.1"/>
</dbReference>
<dbReference type="EMBL" id="MUZR01000035">
    <property type="protein sequence ID" value="OOC09797.1"/>
    <property type="molecule type" value="Genomic_DNA"/>
</dbReference>
<feature type="region of interest" description="Disordered" evidence="6">
    <location>
        <begin position="1"/>
        <end position="28"/>
    </location>
</feature>
<evidence type="ECO:0000256" key="4">
    <source>
        <dbReference type="ARBA" id="ARBA00022989"/>
    </source>
</evidence>
<feature type="transmembrane region" description="Helical" evidence="7">
    <location>
        <begin position="94"/>
        <end position="113"/>
    </location>
</feature>
<sequence length="696" mass="77691">MADSHQSTGNSGGQGSASSTSSRGQNRTPRRSRIIVEFLGSMNLAITLLVALAIASVIGTVLVQNEPYTEYLIQFGPFWHEIFAGMGLYQVYSASWFLLVVTFLVVSTAFCVYRQTPGILKDLRRYNLQVKEKSLRSFPASSTGDLGQSQEDFLAHARRVLKAQGFRAREKTRDGETVVAAMKGRWNRLGYMLTHVGIVVICVGALLDGQFLLKVNEWMGNVEIETRSIPESQVPEISRVPVSNPSFRGSVEIPEGASANVVFLPVREGYLVQDLPFRVELEEFRIQRFSTGAEQSYESDLVIHDPERDEPLRATISVNDPLIYDGYAIYQSSFADGGTRVEMEAIPLGPGALRGVDFPGRIFDEMDIPAPGGEELTIEFIDFSVVNTQALLNEEGEEENVFLGPRVDFRLVDRTGAGLYYRNYQNPIPQEGAKYFLSGVRESPAEEFSYLFIPADADDSLDRFRTYLTMLHDDEVRMAVAQQAARGSEEMMGGEEGRQAIARTVSMLMQTFAEGGYPAVDAEIEQRIPEGQREQLGGLLFQVLNSGLQGLYMEVLEEEGVVAITEEEQRWLEDAVSAINALNFYGSPYFFRLDDFDHREASGLQIAKAPGESTVYTGSVMLIIGIFLMFYVSYQRLWIVARPNEDGSGTHVVMAGTSNRHRVEFEKRFAHLERWIIEQKNVGDDDSPDSATNKND</sequence>
<dbReference type="InterPro" id="IPR007816">
    <property type="entry name" value="ResB-like_domain"/>
</dbReference>
<evidence type="ECO:0000256" key="6">
    <source>
        <dbReference type="SAM" id="MobiDB-lite"/>
    </source>
</evidence>
<evidence type="ECO:0000313" key="9">
    <source>
        <dbReference type="EMBL" id="OOC09797.1"/>
    </source>
</evidence>
<feature type="domain" description="ResB-like" evidence="8">
    <location>
        <begin position="42"/>
        <end position="669"/>
    </location>
</feature>
<dbReference type="GO" id="GO:0016020">
    <property type="term" value="C:membrane"/>
    <property type="evidence" value="ECO:0007669"/>
    <property type="project" value="UniProtKB-SubCell"/>
</dbReference>
<dbReference type="InterPro" id="IPR023494">
    <property type="entry name" value="Cyt_c_bgen_Ccs1/CcsB/ResB"/>
</dbReference>
<keyword evidence="10" id="KW-1185">Reference proteome</keyword>
<keyword evidence="5 7" id="KW-0472">Membrane</keyword>
<evidence type="ECO:0000313" key="10">
    <source>
        <dbReference type="Proteomes" id="UP000189177"/>
    </source>
</evidence>
<dbReference type="AlphaFoldDB" id="A0A1V2ZXF8"/>
<evidence type="ECO:0000256" key="3">
    <source>
        <dbReference type="ARBA" id="ARBA00022748"/>
    </source>
</evidence>
<comment type="caution">
    <text evidence="9">The sequence shown here is derived from an EMBL/GenBank/DDBJ whole genome shotgun (WGS) entry which is preliminary data.</text>
</comment>